<keyword evidence="8" id="KW-0812">Transmembrane</keyword>
<evidence type="ECO:0000256" key="1">
    <source>
        <dbReference type="ARBA" id="ARBA00000085"/>
    </source>
</evidence>
<comment type="subcellular location">
    <subcellularLocation>
        <location evidence="2">Membrane</location>
        <topology evidence="2">Multi-pass membrane protein</topology>
    </subcellularLocation>
</comment>
<evidence type="ECO:0000313" key="10">
    <source>
        <dbReference type="EMBL" id="EMZ36425.1"/>
    </source>
</evidence>
<sequence>MLHREKNAKLPTADRSSLSKKIISKMAVITAGIFLLTILMSAFLAARALIRVNREKLAAAAYENAFLVANDIENAYGKVIGFAGSLRNISTLDPKEQRNAIDTALVGLLESGGGYPTAFAYFEQNAIADENGDPYEVHRRDIAYEAVVYPNEEQTGYVFEKHEDAFDNYTKEYYMQIKETGKPYVMDPYVYELMGKNIMMISIIAPVFDAQGEFLGVTGVDMGLNNMQEQLLVSTNYKTAHLAALAEDGTVLVDSADVEKVGLPAADVGFEKLESYAHKVYEMPQGTYENSRFLIKSGKNFGTGKSGMTVTIPFTISGKTAWSLHMAVNSSEFYWAIIESTGKLTFLVVLLGVILLYTVNRMIQRYLEPIQVITEKAARLEEGDLNIQIDICSQDELGQLSQAFNHISAVLSSYVKDISEQLSKMADNHMDIAITQNYIGDFIPIQMSIEKIS</sequence>
<keyword evidence="6" id="KW-0418">Kinase</keyword>
<dbReference type="AlphaFoldDB" id="N2BDM1"/>
<proteinExistence type="predicted"/>
<dbReference type="InterPro" id="IPR029151">
    <property type="entry name" value="Sensor-like_sf"/>
</dbReference>
<dbReference type="HOGENOM" id="CLU_603747_0_0_9"/>
<name>N2BDM1_9FIRM</name>
<dbReference type="Pfam" id="PF22673">
    <property type="entry name" value="MCP-like_PDC_1"/>
    <property type="match status" value="1"/>
</dbReference>
<evidence type="ECO:0000256" key="4">
    <source>
        <dbReference type="ARBA" id="ARBA00022553"/>
    </source>
</evidence>
<feature type="transmembrane region" description="Helical" evidence="8">
    <location>
        <begin position="333"/>
        <end position="357"/>
    </location>
</feature>
<dbReference type="CDD" id="cd06225">
    <property type="entry name" value="HAMP"/>
    <property type="match status" value="1"/>
</dbReference>
<dbReference type="GO" id="GO:0000155">
    <property type="term" value="F:phosphorelay sensor kinase activity"/>
    <property type="evidence" value="ECO:0007669"/>
    <property type="project" value="TreeGrafter"/>
</dbReference>
<feature type="transmembrane region" description="Helical" evidence="8">
    <location>
        <begin position="26"/>
        <end position="46"/>
    </location>
</feature>
<dbReference type="PANTHER" id="PTHR45528">
    <property type="entry name" value="SENSOR HISTIDINE KINASE CPXA"/>
    <property type="match status" value="1"/>
</dbReference>
<evidence type="ECO:0000259" key="9">
    <source>
        <dbReference type="PROSITE" id="PS50885"/>
    </source>
</evidence>
<evidence type="ECO:0000256" key="6">
    <source>
        <dbReference type="ARBA" id="ARBA00022777"/>
    </source>
</evidence>
<comment type="caution">
    <text evidence="10">The sequence shown here is derived from an EMBL/GenBank/DDBJ whole genome shotgun (WGS) entry which is preliminary data.</text>
</comment>
<dbReference type="CDD" id="cd12913">
    <property type="entry name" value="PDC1_MCP_like"/>
    <property type="match status" value="1"/>
</dbReference>
<dbReference type="SUPFAM" id="SSF158472">
    <property type="entry name" value="HAMP domain-like"/>
    <property type="match status" value="1"/>
</dbReference>
<feature type="domain" description="HAMP" evidence="9">
    <location>
        <begin position="364"/>
        <end position="416"/>
    </location>
</feature>
<keyword evidence="4" id="KW-0597">Phosphoprotein</keyword>
<dbReference type="PATRIC" id="fig|1235802.3.peg.850"/>
<dbReference type="eggNOG" id="COG3850">
    <property type="taxonomic scope" value="Bacteria"/>
</dbReference>
<dbReference type="PROSITE" id="PS50885">
    <property type="entry name" value="HAMP"/>
    <property type="match status" value="1"/>
</dbReference>
<protein>
    <recommendedName>
        <fullName evidence="3">histidine kinase</fullName>
        <ecNumber evidence="3">2.7.13.3</ecNumber>
    </recommendedName>
</protein>
<keyword evidence="7 8" id="KW-0472">Membrane</keyword>
<gene>
    <name evidence="10" type="ORF">C823_00792</name>
</gene>
<dbReference type="InterPro" id="IPR050398">
    <property type="entry name" value="HssS/ArlS-like"/>
</dbReference>
<evidence type="ECO:0000256" key="7">
    <source>
        <dbReference type="ARBA" id="ARBA00023136"/>
    </source>
</evidence>
<organism evidence="10 11">
    <name type="scientific">Eubacterium plexicaudatum ASF492</name>
    <dbReference type="NCBI Taxonomy" id="1235802"/>
    <lineage>
        <taxon>Bacteria</taxon>
        <taxon>Bacillati</taxon>
        <taxon>Bacillota</taxon>
        <taxon>Clostridia</taxon>
        <taxon>Eubacteriales</taxon>
        <taxon>Eubacteriaceae</taxon>
        <taxon>Eubacterium</taxon>
    </lineage>
</organism>
<dbReference type="SUPFAM" id="SSF103190">
    <property type="entry name" value="Sensory domain-like"/>
    <property type="match status" value="1"/>
</dbReference>
<keyword evidence="8" id="KW-1133">Transmembrane helix</keyword>
<dbReference type="Gene3D" id="3.30.450.20">
    <property type="entry name" value="PAS domain"/>
    <property type="match status" value="1"/>
</dbReference>
<dbReference type="Pfam" id="PF00672">
    <property type="entry name" value="HAMP"/>
    <property type="match status" value="1"/>
</dbReference>
<dbReference type="PANTHER" id="PTHR45528:SF10">
    <property type="entry name" value="METHYL-ACCEPTING CHEMOTAXIS PROTEIN"/>
    <property type="match status" value="1"/>
</dbReference>
<evidence type="ECO:0000256" key="5">
    <source>
        <dbReference type="ARBA" id="ARBA00022679"/>
    </source>
</evidence>
<reference evidence="10 11" key="1">
    <citation type="journal article" date="2014" name="Genome Announc.">
        <title>Draft genome sequences of the altered schaedler flora, a defined bacterial community from gnotobiotic mice.</title>
        <authorList>
            <person name="Wannemuehler M.J."/>
            <person name="Overstreet A.M."/>
            <person name="Ward D.V."/>
            <person name="Phillips G.J."/>
        </authorList>
    </citation>
    <scope>NUCLEOTIDE SEQUENCE [LARGE SCALE GENOMIC DNA]</scope>
    <source>
        <strain evidence="10 11">ASF492</strain>
    </source>
</reference>
<accession>N2BDM1</accession>
<dbReference type="Gene3D" id="6.10.340.10">
    <property type="match status" value="1"/>
</dbReference>
<dbReference type="InterPro" id="IPR003660">
    <property type="entry name" value="HAMP_dom"/>
</dbReference>
<dbReference type="EC" id="2.7.13.3" evidence="3"/>
<evidence type="ECO:0000313" key="11">
    <source>
        <dbReference type="Proteomes" id="UP000012589"/>
    </source>
</evidence>
<dbReference type="Proteomes" id="UP000012589">
    <property type="component" value="Unassembled WGS sequence"/>
</dbReference>
<dbReference type="STRING" id="1235802.C823_00792"/>
<keyword evidence="5" id="KW-0808">Transferase</keyword>
<dbReference type="SMART" id="SM00304">
    <property type="entry name" value="HAMP"/>
    <property type="match status" value="1"/>
</dbReference>
<evidence type="ECO:0000256" key="2">
    <source>
        <dbReference type="ARBA" id="ARBA00004141"/>
    </source>
</evidence>
<evidence type="ECO:0000256" key="3">
    <source>
        <dbReference type="ARBA" id="ARBA00012438"/>
    </source>
</evidence>
<dbReference type="EMBL" id="AQFT01000023">
    <property type="protein sequence ID" value="EMZ36425.1"/>
    <property type="molecule type" value="Genomic_DNA"/>
</dbReference>
<keyword evidence="11" id="KW-1185">Reference proteome</keyword>
<evidence type="ECO:0000256" key="8">
    <source>
        <dbReference type="SAM" id="Phobius"/>
    </source>
</evidence>
<comment type="catalytic activity">
    <reaction evidence="1">
        <text>ATP + protein L-histidine = ADP + protein N-phospho-L-histidine.</text>
        <dbReference type="EC" id="2.7.13.3"/>
    </reaction>
</comment>
<dbReference type="GO" id="GO:0005886">
    <property type="term" value="C:plasma membrane"/>
    <property type="evidence" value="ECO:0007669"/>
    <property type="project" value="TreeGrafter"/>
</dbReference>